<dbReference type="EMBL" id="JACIDV010000025">
    <property type="protein sequence ID" value="MBB3948697.1"/>
    <property type="molecule type" value="Genomic_DNA"/>
</dbReference>
<evidence type="ECO:0000313" key="2">
    <source>
        <dbReference type="Proteomes" id="UP000565286"/>
    </source>
</evidence>
<dbReference type="AlphaFoldDB" id="A0A7W6G4B5"/>
<reference evidence="1 2" key="1">
    <citation type="submission" date="2020-08" db="EMBL/GenBank/DDBJ databases">
        <title>Genomic Encyclopedia of Type Strains, Phase IV (KMG-IV): sequencing the most valuable type-strain genomes for metagenomic binning, comparative biology and taxonomic classification.</title>
        <authorList>
            <person name="Goeker M."/>
        </authorList>
    </citation>
    <scope>NUCLEOTIDE SEQUENCE [LARGE SCALE GENOMIC DNA]</scope>
    <source>
        <strain evidence="1 2">DSM 26438</strain>
    </source>
</reference>
<sequence length="74" mass="8286">MNRFSSNKTKDVAWRVNQMHANNAIEGVEKDEALAALVEEWNVAGVADDEQVARLVQMAKNAIALPLNIRRQIL</sequence>
<name>A0A7W6G4B5_9HYPH</name>
<protein>
    <submittedName>
        <fullName evidence="1">Uncharacterized protein</fullName>
    </submittedName>
</protein>
<evidence type="ECO:0000313" key="1">
    <source>
        <dbReference type="EMBL" id="MBB3948697.1"/>
    </source>
</evidence>
<dbReference type="RefSeq" id="WP_183897973.1">
    <property type="nucleotide sequence ID" value="NZ_JACIDV010000025.1"/>
</dbReference>
<proteinExistence type="predicted"/>
<gene>
    <name evidence="1" type="ORF">GGQ73_004688</name>
</gene>
<keyword evidence="2" id="KW-1185">Reference proteome</keyword>
<comment type="caution">
    <text evidence="1">The sequence shown here is derived from an EMBL/GenBank/DDBJ whole genome shotgun (WGS) entry which is preliminary data.</text>
</comment>
<accession>A0A7W6G4B5</accession>
<organism evidence="1 2">
    <name type="scientific">Rhizobium skierniewicense</name>
    <dbReference type="NCBI Taxonomy" id="984260"/>
    <lineage>
        <taxon>Bacteria</taxon>
        <taxon>Pseudomonadati</taxon>
        <taxon>Pseudomonadota</taxon>
        <taxon>Alphaproteobacteria</taxon>
        <taxon>Hyphomicrobiales</taxon>
        <taxon>Rhizobiaceae</taxon>
        <taxon>Rhizobium/Agrobacterium group</taxon>
        <taxon>Rhizobium</taxon>
    </lineage>
</organism>
<dbReference type="Proteomes" id="UP000565286">
    <property type="component" value="Unassembled WGS sequence"/>
</dbReference>